<protein>
    <recommendedName>
        <fullName evidence="2">Acb2/Tad1 hairpin domain-containing protein</fullName>
    </recommendedName>
</protein>
<name>A0ABV8A4R1_9DEIO</name>
<dbReference type="InterPro" id="IPR056098">
    <property type="entry name" value="Acb2/Tad1_hairpin"/>
</dbReference>
<proteinExistence type="predicted"/>
<accession>A0ABV8A4R1</accession>
<dbReference type="RefSeq" id="WP_380075584.1">
    <property type="nucleotide sequence ID" value="NZ_JBHRZF010000011.1"/>
</dbReference>
<evidence type="ECO:0000259" key="2">
    <source>
        <dbReference type="Pfam" id="PF24729"/>
    </source>
</evidence>
<gene>
    <name evidence="3" type="ORF">ACFOPQ_01335</name>
</gene>
<dbReference type="EMBL" id="JBHRZF010000011">
    <property type="protein sequence ID" value="MFC3859418.1"/>
    <property type="molecule type" value="Genomic_DNA"/>
</dbReference>
<reference evidence="4" key="1">
    <citation type="journal article" date="2019" name="Int. J. Syst. Evol. Microbiol.">
        <title>The Global Catalogue of Microorganisms (GCM) 10K type strain sequencing project: providing services to taxonomists for standard genome sequencing and annotation.</title>
        <authorList>
            <consortium name="The Broad Institute Genomics Platform"/>
            <consortium name="The Broad Institute Genome Sequencing Center for Infectious Disease"/>
            <person name="Wu L."/>
            <person name="Ma J."/>
        </authorList>
    </citation>
    <scope>NUCLEOTIDE SEQUENCE [LARGE SCALE GENOMIC DNA]</scope>
    <source>
        <strain evidence="4">CCTCC AB 2013263</strain>
    </source>
</reference>
<sequence length="68" mass="7755">MPDDQPKHPFDYQAPTPEHIEQITKVREVLKTAHDTIVATLPASRERSLAITKLEEVSMWANKGIVFQ</sequence>
<keyword evidence="1" id="KW-0547">Nucleotide-binding</keyword>
<evidence type="ECO:0000313" key="4">
    <source>
        <dbReference type="Proteomes" id="UP001595748"/>
    </source>
</evidence>
<organism evidence="3 4">
    <name type="scientific">Deinococcus antarcticus</name>
    <dbReference type="NCBI Taxonomy" id="1298767"/>
    <lineage>
        <taxon>Bacteria</taxon>
        <taxon>Thermotogati</taxon>
        <taxon>Deinococcota</taxon>
        <taxon>Deinococci</taxon>
        <taxon>Deinococcales</taxon>
        <taxon>Deinococcaceae</taxon>
        <taxon>Deinococcus</taxon>
    </lineage>
</organism>
<evidence type="ECO:0000313" key="3">
    <source>
        <dbReference type="EMBL" id="MFC3859418.1"/>
    </source>
</evidence>
<dbReference type="Pfam" id="PF24729">
    <property type="entry name" value="Acb2_Tad1_hairpin"/>
    <property type="match status" value="1"/>
</dbReference>
<dbReference type="Proteomes" id="UP001595748">
    <property type="component" value="Unassembled WGS sequence"/>
</dbReference>
<keyword evidence="4" id="KW-1185">Reference proteome</keyword>
<evidence type="ECO:0000256" key="1">
    <source>
        <dbReference type="ARBA" id="ARBA00022741"/>
    </source>
</evidence>
<comment type="caution">
    <text evidence="3">The sequence shown here is derived from an EMBL/GenBank/DDBJ whole genome shotgun (WGS) entry which is preliminary data.</text>
</comment>
<feature type="domain" description="Acb2/Tad1 hairpin" evidence="2">
    <location>
        <begin position="5"/>
        <end position="65"/>
    </location>
</feature>